<sequence length="66" mass="7875">MRRNIKLIVFVSIIWMFVMVYYFQSSTEKCVVYFFFFFFNFLPLPANARALIIQQYLSSVTSMPVA</sequence>
<keyword evidence="1" id="KW-0472">Membrane</keyword>
<proteinExistence type="predicted"/>
<organism evidence="2 3">
    <name type="scientific">Drosophila navojoa</name>
    <name type="common">Fruit fly</name>
    <dbReference type="NCBI Taxonomy" id="7232"/>
    <lineage>
        <taxon>Eukaryota</taxon>
        <taxon>Metazoa</taxon>
        <taxon>Ecdysozoa</taxon>
        <taxon>Arthropoda</taxon>
        <taxon>Hexapoda</taxon>
        <taxon>Insecta</taxon>
        <taxon>Pterygota</taxon>
        <taxon>Neoptera</taxon>
        <taxon>Endopterygota</taxon>
        <taxon>Diptera</taxon>
        <taxon>Brachycera</taxon>
        <taxon>Muscomorpha</taxon>
        <taxon>Ephydroidea</taxon>
        <taxon>Drosophilidae</taxon>
        <taxon>Drosophila</taxon>
    </lineage>
</organism>
<evidence type="ECO:0000256" key="1">
    <source>
        <dbReference type="SAM" id="Phobius"/>
    </source>
</evidence>
<dbReference type="AlphaFoldDB" id="A0A484C1K0"/>
<feature type="transmembrane region" description="Helical" evidence="1">
    <location>
        <begin position="31"/>
        <end position="52"/>
    </location>
</feature>
<name>A0A484C1K0_DRONA</name>
<dbReference type="EMBL" id="LSRL02000001">
    <property type="protein sequence ID" value="TDG53560.1"/>
    <property type="molecule type" value="Genomic_DNA"/>
</dbReference>
<accession>A0A484C1K0</accession>
<keyword evidence="1" id="KW-1133">Transmembrane helix</keyword>
<keyword evidence="1" id="KW-0812">Transmembrane</keyword>
<gene>
    <name evidence="2" type="ORF">AWZ03_000375</name>
</gene>
<evidence type="ECO:0000313" key="2">
    <source>
        <dbReference type="EMBL" id="TDG53560.1"/>
    </source>
</evidence>
<keyword evidence="3" id="KW-1185">Reference proteome</keyword>
<reference evidence="2 3" key="1">
    <citation type="journal article" date="2019" name="J. Hered.">
        <title>An Improved Genome Assembly for Drosophila navojoa, the Basal Species in the mojavensis Cluster.</title>
        <authorList>
            <person name="Vanderlinde T."/>
            <person name="Dupim E.G."/>
            <person name="Nazario-Yepiz N.O."/>
            <person name="Carvalho A.B."/>
        </authorList>
    </citation>
    <scope>NUCLEOTIDE SEQUENCE [LARGE SCALE GENOMIC DNA]</scope>
    <source>
        <strain evidence="2">Navoj_Jal97</strain>
        <tissue evidence="2">Whole organism</tissue>
    </source>
</reference>
<dbReference type="Proteomes" id="UP000295192">
    <property type="component" value="Unassembled WGS sequence"/>
</dbReference>
<feature type="transmembrane region" description="Helical" evidence="1">
    <location>
        <begin position="7"/>
        <end position="25"/>
    </location>
</feature>
<comment type="caution">
    <text evidence="2">The sequence shown here is derived from an EMBL/GenBank/DDBJ whole genome shotgun (WGS) entry which is preliminary data.</text>
</comment>
<evidence type="ECO:0000313" key="3">
    <source>
        <dbReference type="Proteomes" id="UP000295192"/>
    </source>
</evidence>
<protein>
    <submittedName>
        <fullName evidence="2">Uncharacterized protein</fullName>
    </submittedName>
</protein>